<proteinExistence type="predicted"/>
<dbReference type="RefSeq" id="WP_104099571.1">
    <property type="nucleotide sequence ID" value="NZ_SOGO01000018.1"/>
</dbReference>
<protein>
    <submittedName>
        <fullName evidence="1">Uncharacterized protein</fullName>
    </submittedName>
</protein>
<comment type="caution">
    <text evidence="1">The sequence shown here is derived from an EMBL/GenBank/DDBJ whole genome shotgun (WGS) entry which is preliminary data.</text>
</comment>
<organism evidence="1 2">
    <name type="scientific">Cryobacterium sandaracinum</name>
    <dbReference type="NCBI Taxonomy" id="1259247"/>
    <lineage>
        <taxon>Bacteria</taxon>
        <taxon>Bacillati</taxon>
        <taxon>Actinomycetota</taxon>
        <taxon>Actinomycetes</taxon>
        <taxon>Micrococcales</taxon>
        <taxon>Microbacteriaceae</taxon>
        <taxon>Cryobacterium</taxon>
    </lineage>
</organism>
<accession>A0ABY2JET5</accession>
<name>A0ABY2JET5_9MICO</name>
<gene>
    <name evidence="1" type="ORF">E3T25_06050</name>
</gene>
<evidence type="ECO:0000313" key="1">
    <source>
        <dbReference type="EMBL" id="TFD04278.1"/>
    </source>
</evidence>
<dbReference type="Proteomes" id="UP000297851">
    <property type="component" value="Unassembled WGS sequence"/>
</dbReference>
<sequence>MSDTTTYEAIFYGPNVIAAGTPRKLEYVNGEYQQEVVLEETEDGSTVRRSFRIGHETEEPIPYRFVEEDTEDPQGEADIPN</sequence>
<dbReference type="EMBL" id="SOGO01000018">
    <property type="protein sequence ID" value="TFD04278.1"/>
    <property type="molecule type" value="Genomic_DNA"/>
</dbReference>
<keyword evidence="2" id="KW-1185">Reference proteome</keyword>
<reference evidence="1 2" key="1">
    <citation type="submission" date="2019-03" db="EMBL/GenBank/DDBJ databases">
        <title>Genomics of glacier-inhabiting Cryobacterium strains.</title>
        <authorList>
            <person name="Liu Q."/>
            <person name="Xin Y.-H."/>
        </authorList>
    </citation>
    <scope>NUCLEOTIDE SEQUENCE [LARGE SCALE GENOMIC DNA]</scope>
    <source>
        <strain evidence="1 2">TMT2-16</strain>
    </source>
</reference>
<evidence type="ECO:0000313" key="2">
    <source>
        <dbReference type="Proteomes" id="UP000297851"/>
    </source>
</evidence>